<dbReference type="InterPro" id="IPR036390">
    <property type="entry name" value="WH_DNA-bd_sf"/>
</dbReference>
<keyword evidence="4" id="KW-1185">Reference proteome</keyword>
<evidence type="ECO:0000256" key="1">
    <source>
        <dbReference type="SAM" id="MobiDB-lite"/>
    </source>
</evidence>
<feature type="domain" description="Transcription regulator PadR N-terminal" evidence="2">
    <location>
        <begin position="14"/>
        <end position="88"/>
    </location>
</feature>
<protein>
    <submittedName>
        <fullName evidence="3">DNA-binding transcriptional regulator, PadR family</fullName>
    </submittedName>
</protein>
<dbReference type="Pfam" id="PF03551">
    <property type="entry name" value="PadR"/>
    <property type="match status" value="1"/>
</dbReference>
<proteinExistence type="predicted"/>
<accession>A0A1H1I744</accession>
<reference evidence="3 4" key="1">
    <citation type="submission" date="2016-10" db="EMBL/GenBank/DDBJ databases">
        <authorList>
            <person name="de Groot N.N."/>
        </authorList>
    </citation>
    <scope>NUCLEOTIDE SEQUENCE [LARGE SCALE GENOMIC DNA]</scope>
    <source>
        <strain evidence="3 4">DSM 43794</strain>
    </source>
</reference>
<evidence type="ECO:0000313" key="3">
    <source>
        <dbReference type="EMBL" id="SDR33544.1"/>
    </source>
</evidence>
<dbReference type="AlphaFoldDB" id="A0A1H1I744"/>
<dbReference type="InterPro" id="IPR005149">
    <property type="entry name" value="Tscrpt_reg_PadR_N"/>
</dbReference>
<dbReference type="GO" id="GO:0003677">
    <property type="term" value="F:DNA binding"/>
    <property type="evidence" value="ECO:0007669"/>
    <property type="project" value="UniProtKB-KW"/>
</dbReference>
<sequence>MAARRRGNPLALAVLALLFERPMHPYEMAVTLRERRKEESIRLNYGSLYAVVQSLEKHGLIRVRETVREGRRPERTVYEITEPGKLELFDWLEELISTPVKEYTGFEAGLSLLPVLPVEDALRLLEARKTKLREHLRLRETLREIARGERLTRLLYLEWEYTDMLHRAELEWVTKLIEEIRDGSLEGLGMWREFQRRIAAGLDPDPSGAAEAADGGGREDGRSEG</sequence>
<dbReference type="Gene3D" id="1.10.10.10">
    <property type="entry name" value="Winged helix-like DNA-binding domain superfamily/Winged helix DNA-binding domain"/>
    <property type="match status" value="1"/>
</dbReference>
<organism evidence="3 4">
    <name type="scientific">Thermostaphylospora chromogena</name>
    <dbReference type="NCBI Taxonomy" id="35622"/>
    <lineage>
        <taxon>Bacteria</taxon>
        <taxon>Bacillati</taxon>
        <taxon>Actinomycetota</taxon>
        <taxon>Actinomycetes</taxon>
        <taxon>Streptosporangiales</taxon>
        <taxon>Thermomonosporaceae</taxon>
        <taxon>Thermostaphylospora</taxon>
    </lineage>
</organism>
<dbReference type="PANTHER" id="PTHR43252:SF2">
    <property type="entry name" value="TRANSCRIPTION REGULATOR, PADR-LIKE FAMILY"/>
    <property type="match status" value="1"/>
</dbReference>
<keyword evidence="3" id="KW-0238">DNA-binding</keyword>
<dbReference type="EMBL" id="FNKK01000002">
    <property type="protein sequence ID" value="SDR33544.1"/>
    <property type="molecule type" value="Genomic_DNA"/>
</dbReference>
<dbReference type="PANTHER" id="PTHR43252">
    <property type="entry name" value="TRANSCRIPTIONAL REGULATOR YQJI"/>
    <property type="match status" value="1"/>
</dbReference>
<feature type="region of interest" description="Disordered" evidence="1">
    <location>
        <begin position="201"/>
        <end position="225"/>
    </location>
</feature>
<dbReference type="STRING" id="35622.SAMN04489764_5297"/>
<feature type="compositionally biased region" description="Low complexity" evidence="1">
    <location>
        <begin position="203"/>
        <end position="213"/>
    </location>
</feature>
<evidence type="ECO:0000313" key="4">
    <source>
        <dbReference type="Proteomes" id="UP000217103"/>
    </source>
</evidence>
<name>A0A1H1I744_9ACTN</name>
<feature type="compositionally biased region" description="Basic and acidic residues" evidence="1">
    <location>
        <begin position="216"/>
        <end position="225"/>
    </location>
</feature>
<gene>
    <name evidence="3" type="ORF">SAMN04489764_5297</name>
</gene>
<dbReference type="Proteomes" id="UP000217103">
    <property type="component" value="Unassembled WGS sequence"/>
</dbReference>
<dbReference type="RefSeq" id="WP_093262894.1">
    <property type="nucleotide sequence ID" value="NZ_FNKK01000002.1"/>
</dbReference>
<dbReference type="OrthoDB" id="8443918at2"/>
<evidence type="ECO:0000259" key="2">
    <source>
        <dbReference type="Pfam" id="PF03551"/>
    </source>
</evidence>
<dbReference type="InterPro" id="IPR036388">
    <property type="entry name" value="WH-like_DNA-bd_sf"/>
</dbReference>
<dbReference type="SUPFAM" id="SSF46785">
    <property type="entry name" value="Winged helix' DNA-binding domain"/>
    <property type="match status" value="1"/>
</dbReference>